<evidence type="ECO:0000256" key="1">
    <source>
        <dbReference type="SAM" id="Phobius"/>
    </source>
</evidence>
<evidence type="ECO:0000313" key="3">
    <source>
        <dbReference type="Proteomes" id="UP000323142"/>
    </source>
</evidence>
<proteinExistence type="predicted"/>
<keyword evidence="1" id="KW-1133">Transmembrane helix</keyword>
<dbReference type="AlphaFoldDB" id="A0A5B2VDK7"/>
<keyword evidence="1" id="KW-0472">Membrane</keyword>
<dbReference type="RefSeq" id="WP_149819243.1">
    <property type="nucleotide sequence ID" value="NZ_VUOA01000028.1"/>
</dbReference>
<feature type="transmembrane region" description="Helical" evidence="1">
    <location>
        <begin position="47"/>
        <end position="65"/>
    </location>
</feature>
<dbReference type="Proteomes" id="UP000323142">
    <property type="component" value="Unassembled WGS sequence"/>
</dbReference>
<keyword evidence="1" id="KW-0812">Transmembrane</keyword>
<name>A0A5B2VDK7_9HYPH</name>
<dbReference type="EMBL" id="VUOA01000028">
    <property type="protein sequence ID" value="KAA2236177.1"/>
    <property type="molecule type" value="Genomic_DNA"/>
</dbReference>
<reference evidence="2 3" key="2">
    <citation type="submission" date="2019-09" db="EMBL/GenBank/DDBJ databases">
        <authorList>
            <person name="Jin C."/>
        </authorList>
    </citation>
    <scope>NUCLEOTIDE SEQUENCE [LARGE SCALE GENOMIC DNA]</scope>
    <source>
        <strain evidence="2 3">BN140002</strain>
    </source>
</reference>
<protein>
    <submittedName>
        <fullName evidence="2">Uncharacterized protein</fullName>
    </submittedName>
</protein>
<organism evidence="2 3">
    <name type="scientific">Salinarimonas soli</name>
    <dbReference type="NCBI Taxonomy" id="1638099"/>
    <lineage>
        <taxon>Bacteria</taxon>
        <taxon>Pseudomonadati</taxon>
        <taxon>Pseudomonadota</taxon>
        <taxon>Alphaproteobacteria</taxon>
        <taxon>Hyphomicrobiales</taxon>
        <taxon>Salinarimonadaceae</taxon>
        <taxon>Salinarimonas</taxon>
    </lineage>
</organism>
<evidence type="ECO:0000313" key="2">
    <source>
        <dbReference type="EMBL" id="KAA2236177.1"/>
    </source>
</evidence>
<sequence length="69" mass="7453">MRTTTIILGLATLTLVIGLYVSGSPEQGEKLARMQQDIAFKGEGREMALLVLALGLAAFIGYLTVSRRQ</sequence>
<gene>
    <name evidence="2" type="ORF">F0L46_15815</name>
</gene>
<reference evidence="2 3" key="1">
    <citation type="submission" date="2019-09" db="EMBL/GenBank/DDBJ databases">
        <title>Salinarimonas rosea gen. nov., sp. nov., a new member of the a-2 subgroup of the Proteobacteria.</title>
        <authorList>
            <person name="Liu J."/>
        </authorList>
    </citation>
    <scope>NUCLEOTIDE SEQUENCE [LARGE SCALE GENOMIC DNA]</scope>
    <source>
        <strain evidence="2 3">BN140002</strain>
    </source>
</reference>
<keyword evidence="3" id="KW-1185">Reference proteome</keyword>
<comment type="caution">
    <text evidence="2">The sequence shown here is derived from an EMBL/GenBank/DDBJ whole genome shotgun (WGS) entry which is preliminary data.</text>
</comment>
<accession>A0A5B2VDK7</accession>